<organism evidence="2 3">
    <name type="scientific">Tenebrio molitor</name>
    <name type="common">Yellow mealworm beetle</name>
    <dbReference type="NCBI Taxonomy" id="7067"/>
    <lineage>
        <taxon>Eukaryota</taxon>
        <taxon>Metazoa</taxon>
        <taxon>Ecdysozoa</taxon>
        <taxon>Arthropoda</taxon>
        <taxon>Hexapoda</taxon>
        <taxon>Insecta</taxon>
        <taxon>Pterygota</taxon>
        <taxon>Neoptera</taxon>
        <taxon>Endopterygota</taxon>
        <taxon>Coleoptera</taxon>
        <taxon>Polyphaga</taxon>
        <taxon>Cucujiformia</taxon>
        <taxon>Tenebrionidae</taxon>
        <taxon>Tenebrio</taxon>
    </lineage>
</organism>
<evidence type="ECO:0000256" key="1">
    <source>
        <dbReference type="SAM" id="MobiDB-lite"/>
    </source>
</evidence>
<feature type="region of interest" description="Disordered" evidence="1">
    <location>
        <begin position="38"/>
        <end position="61"/>
    </location>
</feature>
<protein>
    <submittedName>
        <fullName evidence="2">Uncharacterized protein</fullName>
    </submittedName>
</protein>
<dbReference type="AlphaFoldDB" id="A0A8J6HBH9"/>
<name>A0A8J6HBH9_TENMO</name>
<comment type="caution">
    <text evidence="2">The sequence shown here is derived from an EMBL/GenBank/DDBJ whole genome shotgun (WGS) entry which is preliminary data.</text>
</comment>
<feature type="region of interest" description="Disordered" evidence="1">
    <location>
        <begin position="290"/>
        <end position="326"/>
    </location>
</feature>
<reference evidence="2" key="2">
    <citation type="submission" date="2021-08" db="EMBL/GenBank/DDBJ databases">
        <authorList>
            <person name="Eriksson T."/>
        </authorList>
    </citation>
    <scope>NUCLEOTIDE SEQUENCE</scope>
    <source>
        <strain evidence="2">Stoneville</strain>
        <tissue evidence="2">Whole head</tissue>
    </source>
</reference>
<gene>
    <name evidence="2" type="ORF">GEV33_011443</name>
</gene>
<evidence type="ECO:0000313" key="2">
    <source>
        <dbReference type="EMBL" id="KAH0811347.1"/>
    </source>
</evidence>
<sequence>MAHFSRQVKDTAPQNHHSITKRHFSIDQFSRGIPFRSSAADAKHTPPLSPGNLPKNDAPETVQQSKGVENFYYFQFQVSILEVYESGGDNEKARTCVSGSARDYKAALLFVNYIDIISAARFHTRNRCERIVQLGVTPAPQANLIPISETSATIMNVRKLQLEDTIWSFCRLTPPDDDFFQAQMCTFSPGNVIRTTFTCYKKDEAKNRTVCPEVQRSFAYATFANPEVQCSFTYVAFINPEVGELGKECKNRLLVFVFFLDICAFGSKSVGQVIFQSNFRCESRNKSLRVRKSPPRSIIQPADRGDSSGCGEEGPINSEEGHSSNSGLGIPVLRSVIIHLQEQQRRLRRNILIPAAISGLEF</sequence>
<evidence type="ECO:0000313" key="3">
    <source>
        <dbReference type="Proteomes" id="UP000719412"/>
    </source>
</evidence>
<dbReference type="Proteomes" id="UP000719412">
    <property type="component" value="Unassembled WGS sequence"/>
</dbReference>
<accession>A0A8J6HBH9</accession>
<proteinExistence type="predicted"/>
<reference evidence="2" key="1">
    <citation type="journal article" date="2020" name="J Insects Food Feed">
        <title>The yellow mealworm (Tenebrio molitor) genome: a resource for the emerging insects as food and feed industry.</title>
        <authorList>
            <person name="Eriksson T."/>
            <person name="Andere A."/>
            <person name="Kelstrup H."/>
            <person name="Emery V."/>
            <person name="Picard C."/>
        </authorList>
    </citation>
    <scope>NUCLEOTIDE SEQUENCE</scope>
    <source>
        <strain evidence="2">Stoneville</strain>
        <tissue evidence="2">Whole head</tissue>
    </source>
</reference>
<keyword evidence="3" id="KW-1185">Reference proteome</keyword>
<feature type="region of interest" description="Disordered" evidence="1">
    <location>
        <begin position="1"/>
        <end position="21"/>
    </location>
</feature>
<dbReference type="EMBL" id="JABDTM020026865">
    <property type="protein sequence ID" value="KAH0811347.1"/>
    <property type="molecule type" value="Genomic_DNA"/>
</dbReference>